<dbReference type="InterPro" id="IPR008979">
    <property type="entry name" value="Galactose-bd-like_sf"/>
</dbReference>
<feature type="domain" description="Xaa-Pro dipeptidyl-peptidase C-terminal" evidence="3">
    <location>
        <begin position="358"/>
        <end position="616"/>
    </location>
</feature>
<accession>A0A3M9N850</accession>
<evidence type="ECO:0000313" key="4">
    <source>
        <dbReference type="EMBL" id="RNI33393.1"/>
    </source>
</evidence>
<dbReference type="Pfam" id="PF02129">
    <property type="entry name" value="Peptidase_S15"/>
    <property type="match status" value="1"/>
</dbReference>
<dbReference type="OrthoDB" id="319764at2"/>
<dbReference type="InterPro" id="IPR000383">
    <property type="entry name" value="Xaa-Pro-like_dom"/>
</dbReference>
<keyword evidence="2" id="KW-0732">Signal</keyword>
<name>A0A3M9N850_9BACT</name>
<dbReference type="EMBL" id="RJJR01000021">
    <property type="protein sequence ID" value="RNI33393.1"/>
    <property type="molecule type" value="Genomic_DNA"/>
</dbReference>
<dbReference type="InterPro" id="IPR013736">
    <property type="entry name" value="Xaa-Pro_dipept_C"/>
</dbReference>
<dbReference type="SUPFAM" id="SSF53474">
    <property type="entry name" value="alpha/beta-Hydrolases"/>
    <property type="match status" value="1"/>
</dbReference>
<protein>
    <submittedName>
        <fullName evidence="4">CocE/NonD family hydrolase</fullName>
    </submittedName>
</protein>
<dbReference type="Proteomes" id="UP000267223">
    <property type="component" value="Unassembled WGS sequence"/>
</dbReference>
<comment type="caution">
    <text evidence="4">The sequence shown here is derived from an EMBL/GenBank/DDBJ whole genome shotgun (WGS) entry which is preliminary data.</text>
</comment>
<dbReference type="Gene3D" id="2.60.120.260">
    <property type="entry name" value="Galactose-binding domain-like"/>
    <property type="match status" value="1"/>
</dbReference>
<evidence type="ECO:0000313" key="5">
    <source>
        <dbReference type="Proteomes" id="UP000267223"/>
    </source>
</evidence>
<keyword evidence="1 4" id="KW-0378">Hydrolase</keyword>
<evidence type="ECO:0000256" key="2">
    <source>
        <dbReference type="SAM" id="SignalP"/>
    </source>
</evidence>
<dbReference type="InterPro" id="IPR005674">
    <property type="entry name" value="CocE/Ser_esterase"/>
</dbReference>
<dbReference type="Gene3D" id="1.10.3020.10">
    <property type="entry name" value="alpha-amino acid ester hydrolase ( Helical cap domain)"/>
    <property type="match status" value="1"/>
</dbReference>
<dbReference type="SMART" id="SM00939">
    <property type="entry name" value="PepX_C"/>
    <property type="match status" value="1"/>
</dbReference>
<dbReference type="Gene3D" id="3.40.50.1820">
    <property type="entry name" value="alpha/beta hydrolase"/>
    <property type="match status" value="1"/>
</dbReference>
<dbReference type="RefSeq" id="WP_123122389.1">
    <property type="nucleotide sequence ID" value="NZ_RJJR01000021.1"/>
</dbReference>
<organism evidence="4 5">
    <name type="scientific">Hanamia caeni</name>
    <dbReference type="NCBI Taxonomy" id="2294116"/>
    <lineage>
        <taxon>Bacteria</taxon>
        <taxon>Pseudomonadati</taxon>
        <taxon>Bacteroidota</taxon>
        <taxon>Chitinophagia</taxon>
        <taxon>Chitinophagales</taxon>
        <taxon>Chitinophagaceae</taxon>
        <taxon>Hanamia</taxon>
    </lineage>
</organism>
<feature type="chain" id="PRO_5018095244" evidence="2">
    <location>
        <begin position="19"/>
        <end position="621"/>
    </location>
</feature>
<proteinExistence type="predicted"/>
<dbReference type="InterPro" id="IPR029058">
    <property type="entry name" value="AB_hydrolase_fold"/>
</dbReference>
<keyword evidence="5" id="KW-1185">Reference proteome</keyword>
<dbReference type="NCBIfam" id="TIGR00976">
    <property type="entry name" value="CocE_NonD"/>
    <property type="match status" value="1"/>
</dbReference>
<reference evidence="4 5" key="1">
    <citation type="submission" date="2018-11" db="EMBL/GenBank/DDBJ databases">
        <title>Draft genome sequence of Ferruginibacter sp. BO-59.</title>
        <authorList>
            <person name="Im W.T."/>
        </authorList>
    </citation>
    <scope>NUCLEOTIDE SEQUENCE [LARGE SCALE GENOMIC DNA]</scope>
    <source>
        <strain evidence="4 5">BO-59</strain>
    </source>
</reference>
<evidence type="ECO:0000259" key="3">
    <source>
        <dbReference type="SMART" id="SM00939"/>
    </source>
</evidence>
<feature type="signal peptide" evidence="2">
    <location>
        <begin position="1"/>
        <end position="18"/>
    </location>
</feature>
<dbReference type="SUPFAM" id="SSF49785">
    <property type="entry name" value="Galactose-binding domain-like"/>
    <property type="match status" value="1"/>
</dbReference>
<dbReference type="AlphaFoldDB" id="A0A3M9N850"/>
<evidence type="ECO:0000256" key="1">
    <source>
        <dbReference type="ARBA" id="ARBA00022801"/>
    </source>
</evidence>
<sequence>MKFKLLVLLCITALFARAQKNNRSTFVKENYSKIDTTITMRDGIKLYTIIYIPRDQSQKYPFLIERTPYSVSPYGKNNYAVRIGPNEALMREKYIFVYQDVRGRYMSEGRNKEVTPYIPNKKSDKDVDESSDTYDTMDWLLKNIKNNNGRAGLYGISYPGFYATASLPGAHPSIKAVSPQAPVTDEFIGDDANHNGAFFLMDNFDFMNYFGKERNGPVEDYGSSMFDASRKDAYKFFLHLGPIKNTQSEKYFNHRSYIWNEYLAHNTYDDYWQKRNIRQYLKNIKIPTLVVGGWFDAEDLFGSLHTYEAIEKQSPENNNYLMMGPWTHGAWARNEWSKFGSYDFGSNTSQYFQDSLQTKFFNYFLKDEGSWDASEATVFETGTNRWRHFKQWPPENISQVSYYLSQNKKLSAQKNNNKNSFDEYINDPANPVPYTAKIQARRNNEYMVEDQRFTASRNDVLVYESPALPADVTIAGDILADLFTSISTTDADFIVKLIDVVPPEEIYEKEGVDYSLSSYFQRLVRAEVMRGKFRNDYVHPQPFIPGEITEVKIHLNDICHTFKKGHKIMVQVQSSWFPLVDMNPQKFMRIPAANENDFQKSTIRIYHDADHPSRIVLPVLQ</sequence>
<gene>
    <name evidence="4" type="ORF">EFY79_19270</name>
</gene>
<dbReference type="GO" id="GO:0008239">
    <property type="term" value="F:dipeptidyl-peptidase activity"/>
    <property type="evidence" value="ECO:0007669"/>
    <property type="project" value="InterPro"/>
</dbReference>
<dbReference type="Pfam" id="PF08530">
    <property type="entry name" value="PepX_C"/>
    <property type="match status" value="1"/>
</dbReference>